<dbReference type="PANTHER" id="PTHR15245:SF20">
    <property type="entry name" value="SYMPLEKIN"/>
    <property type="match status" value="1"/>
</dbReference>
<dbReference type="PANTHER" id="PTHR15245">
    <property type="entry name" value="SYMPLEKIN-RELATED"/>
    <property type="match status" value="1"/>
</dbReference>
<dbReference type="EMBL" id="JADGJD010003067">
    <property type="protein sequence ID" value="KAJ3025987.1"/>
    <property type="molecule type" value="Genomic_DNA"/>
</dbReference>
<evidence type="ECO:0000313" key="3">
    <source>
        <dbReference type="Proteomes" id="UP001212841"/>
    </source>
</evidence>
<dbReference type="AlphaFoldDB" id="A0AAD5S0J8"/>
<evidence type="ECO:0000256" key="1">
    <source>
        <dbReference type="SAM" id="MobiDB-lite"/>
    </source>
</evidence>
<organism evidence="2 3">
    <name type="scientific">Rhizophlyctis rosea</name>
    <dbReference type="NCBI Taxonomy" id="64517"/>
    <lineage>
        <taxon>Eukaryota</taxon>
        <taxon>Fungi</taxon>
        <taxon>Fungi incertae sedis</taxon>
        <taxon>Chytridiomycota</taxon>
        <taxon>Chytridiomycota incertae sedis</taxon>
        <taxon>Chytridiomycetes</taxon>
        <taxon>Rhizophlyctidales</taxon>
        <taxon>Rhizophlyctidaceae</taxon>
        <taxon>Rhizophlyctis</taxon>
    </lineage>
</organism>
<dbReference type="GO" id="GO:0005847">
    <property type="term" value="C:mRNA cleavage and polyadenylation specificity factor complex"/>
    <property type="evidence" value="ECO:0007669"/>
    <property type="project" value="TreeGrafter"/>
</dbReference>
<gene>
    <name evidence="2" type="ORF">HK097_006549</name>
</gene>
<name>A0AAD5S0J8_9FUNG</name>
<feature type="compositionally biased region" description="Basic and acidic residues" evidence="1">
    <location>
        <begin position="230"/>
        <end position="241"/>
    </location>
</feature>
<sequence length="339" mass="37965">EGREELVGMVVEFGVEDFRGRMDILTSLLFTLYRQDQLLSRAHPTTYKTLYPTYFHRILTSVSHTTSSSTPLDPKDRTFTRFLLEVPEITEDCINFLRRFCDDPERMQLGLGTVRDLIKGRPASREGCLRVLEEFCLSPVKATRSTAIVIARRFFAENKAIAVRIEGFARGSVGRLAGEPPSGPPVSVDGEDLKLDENGEVVKAEEDSVVVDEDGEDGKKVEEGGGGGENGEKDKADKGREWKEEDVVRHLEVFLAVCSRKHELLVHLFTLYPAYHPSVQRVVRSAIQPLIKIIGPRSPTLLNLFKTYPEGSESLLLRILGVLTDRDVPSRELVDAVLE</sequence>
<feature type="region of interest" description="Disordered" evidence="1">
    <location>
        <begin position="206"/>
        <end position="241"/>
    </location>
</feature>
<keyword evidence="3" id="KW-1185">Reference proteome</keyword>
<comment type="caution">
    <text evidence="2">The sequence shown here is derived from an EMBL/GenBank/DDBJ whole genome shotgun (WGS) entry which is preliminary data.</text>
</comment>
<proteinExistence type="predicted"/>
<accession>A0AAD5S0J8</accession>
<feature type="non-terminal residue" evidence="2">
    <location>
        <position position="339"/>
    </location>
</feature>
<evidence type="ECO:0000313" key="2">
    <source>
        <dbReference type="EMBL" id="KAJ3025987.1"/>
    </source>
</evidence>
<feature type="non-terminal residue" evidence="2">
    <location>
        <position position="1"/>
    </location>
</feature>
<reference evidence="2" key="1">
    <citation type="submission" date="2020-05" db="EMBL/GenBank/DDBJ databases">
        <title>Phylogenomic resolution of chytrid fungi.</title>
        <authorList>
            <person name="Stajich J.E."/>
            <person name="Amses K."/>
            <person name="Simmons R."/>
            <person name="Seto K."/>
            <person name="Myers J."/>
            <person name="Bonds A."/>
            <person name="Quandt C.A."/>
            <person name="Barry K."/>
            <person name="Liu P."/>
            <person name="Grigoriev I."/>
            <person name="Longcore J.E."/>
            <person name="James T.Y."/>
        </authorList>
    </citation>
    <scope>NUCLEOTIDE SEQUENCE</scope>
    <source>
        <strain evidence="2">JEL0318</strain>
    </source>
</reference>
<feature type="compositionally biased region" description="Acidic residues" evidence="1">
    <location>
        <begin position="207"/>
        <end position="216"/>
    </location>
</feature>
<dbReference type="Proteomes" id="UP001212841">
    <property type="component" value="Unassembled WGS sequence"/>
</dbReference>
<protein>
    <submittedName>
        <fullName evidence="2">Uncharacterized protein</fullName>
    </submittedName>
</protein>
<dbReference type="InterPro" id="IPR021850">
    <property type="entry name" value="Symplekin/Pta1"/>
</dbReference>